<gene>
    <name evidence="2" type="ORF">BC6307_13485</name>
</gene>
<dbReference type="EMBL" id="CP018866">
    <property type="protein sequence ID" value="AST92226.1"/>
    <property type="molecule type" value="Genomic_DNA"/>
</dbReference>
<sequence>MNLDFLIFGAHPDDVEIGMGGTIAKYVSEGFKIGICNITNAELSSNGTVSLRQEEATKAEKVLGIAVREQLDIPDRGIYIQEDNVKEVVAIIRKWKPKVIFFPYHIDRHPDHGNCAALVREAIFSAKIKKFNDKNSLPAHQVEKQYSYMINGFHKPNFFVDITDFIHKKQEALSCYRSQFEKEEGGEDTPLTSNYISSVISREKVFGKEIGVGYAEGFFAESPLVLHHDLVGGARK</sequence>
<dbReference type="NCBIfam" id="TIGR04001">
    <property type="entry name" value="thiol_BshB1"/>
    <property type="match status" value="1"/>
</dbReference>
<dbReference type="GO" id="GO:0071793">
    <property type="term" value="P:bacillithiol biosynthetic process"/>
    <property type="evidence" value="ECO:0007669"/>
    <property type="project" value="InterPro"/>
</dbReference>
<dbReference type="PANTHER" id="PTHR12993:SF30">
    <property type="entry name" value="N-ACETYL-ALPHA-D-GLUCOSAMINYL L-MALATE DEACETYLASE 1"/>
    <property type="match status" value="1"/>
</dbReference>
<dbReference type="InterPro" id="IPR024078">
    <property type="entry name" value="LmbE-like_dom_sf"/>
</dbReference>
<proteinExistence type="predicted"/>
<dbReference type="Proteomes" id="UP000215224">
    <property type="component" value="Chromosome"/>
</dbReference>
<accession>A0A223KS19</accession>
<dbReference type="PANTHER" id="PTHR12993">
    <property type="entry name" value="N-ACETYLGLUCOSAMINYL-PHOSPHATIDYLINOSITOL DE-N-ACETYLASE-RELATED"/>
    <property type="match status" value="1"/>
</dbReference>
<dbReference type="Gene3D" id="3.40.50.10320">
    <property type="entry name" value="LmbE-like"/>
    <property type="match status" value="1"/>
</dbReference>
<dbReference type="SUPFAM" id="SSF102588">
    <property type="entry name" value="LmbE-like"/>
    <property type="match status" value="1"/>
</dbReference>
<dbReference type="GO" id="GO:0016811">
    <property type="term" value="F:hydrolase activity, acting on carbon-nitrogen (but not peptide) bonds, in linear amides"/>
    <property type="evidence" value="ECO:0007669"/>
    <property type="project" value="TreeGrafter"/>
</dbReference>
<comment type="cofactor">
    <cofactor evidence="1">
        <name>Zn(2+)</name>
        <dbReference type="ChEBI" id="CHEBI:29105"/>
    </cofactor>
</comment>
<name>A0A223KS19_9BACI</name>
<dbReference type="KEGG" id="bcoh:BC6307_13485"/>
<dbReference type="InterPro" id="IPR003737">
    <property type="entry name" value="GlcNAc_PI_deacetylase-related"/>
</dbReference>
<reference evidence="2 3" key="1">
    <citation type="submission" date="2016-12" db="EMBL/GenBank/DDBJ databases">
        <title>The whole genome sequencing and assembly of Bacillus cohnii DSM 6307T strain.</title>
        <authorList>
            <person name="Lee Y.-J."/>
            <person name="Yi H."/>
            <person name="Bahn Y.-S."/>
            <person name="Kim J.F."/>
            <person name="Lee D.-W."/>
        </authorList>
    </citation>
    <scope>NUCLEOTIDE SEQUENCE [LARGE SCALE GENOMIC DNA]</scope>
    <source>
        <strain evidence="2 3">DSM 6307</strain>
    </source>
</reference>
<evidence type="ECO:0000313" key="3">
    <source>
        <dbReference type="Proteomes" id="UP000215224"/>
    </source>
</evidence>
<protein>
    <submittedName>
        <fullName evidence="2">Bacillithiol biosynthesis deacetylase BshB1</fullName>
    </submittedName>
</protein>
<organism evidence="2 3">
    <name type="scientific">Sutcliffiella cohnii</name>
    <dbReference type="NCBI Taxonomy" id="33932"/>
    <lineage>
        <taxon>Bacteria</taxon>
        <taxon>Bacillati</taxon>
        <taxon>Bacillota</taxon>
        <taxon>Bacilli</taxon>
        <taxon>Bacillales</taxon>
        <taxon>Bacillaceae</taxon>
        <taxon>Sutcliffiella</taxon>
    </lineage>
</organism>
<keyword evidence="3" id="KW-1185">Reference proteome</keyword>
<dbReference type="Pfam" id="PF02585">
    <property type="entry name" value="PIG-L"/>
    <property type="match status" value="1"/>
</dbReference>
<dbReference type="InterPro" id="IPR023842">
    <property type="entry name" value="Bacillithiol_biosynth_BshB1"/>
</dbReference>
<dbReference type="AlphaFoldDB" id="A0A223KS19"/>
<evidence type="ECO:0000256" key="1">
    <source>
        <dbReference type="ARBA" id="ARBA00001947"/>
    </source>
</evidence>
<dbReference type="GO" id="GO:0019213">
    <property type="term" value="F:deacetylase activity"/>
    <property type="evidence" value="ECO:0007669"/>
    <property type="project" value="InterPro"/>
</dbReference>
<evidence type="ECO:0000313" key="2">
    <source>
        <dbReference type="EMBL" id="AST92226.1"/>
    </source>
</evidence>
<dbReference type="STRING" id="1314751.GCA_001591425_02592"/>